<feature type="domain" description="Peptidase S59" evidence="12">
    <location>
        <begin position="906"/>
        <end position="1047"/>
    </location>
</feature>
<evidence type="ECO:0000256" key="8">
    <source>
        <dbReference type="ARBA" id="ARBA00023010"/>
    </source>
</evidence>
<feature type="compositionally biased region" description="Low complexity" evidence="11">
    <location>
        <begin position="526"/>
        <end position="537"/>
    </location>
</feature>
<comment type="similarity">
    <text evidence="2">Belongs to the nucleoporin GLFG family.</text>
</comment>
<feature type="compositionally biased region" description="Gly residues" evidence="11">
    <location>
        <begin position="40"/>
        <end position="50"/>
    </location>
</feature>
<evidence type="ECO:0000259" key="12">
    <source>
        <dbReference type="PROSITE" id="PS51434"/>
    </source>
</evidence>
<feature type="compositionally biased region" description="Low complexity" evidence="11">
    <location>
        <begin position="682"/>
        <end position="693"/>
    </location>
</feature>
<dbReference type="GO" id="GO:0006405">
    <property type="term" value="P:RNA export from nucleus"/>
    <property type="evidence" value="ECO:0007669"/>
    <property type="project" value="TreeGrafter"/>
</dbReference>
<dbReference type="GO" id="GO:0000973">
    <property type="term" value="P:post-transcriptional tethering of RNA polymerase II gene DNA at nuclear periphery"/>
    <property type="evidence" value="ECO:0007669"/>
    <property type="project" value="TreeGrafter"/>
</dbReference>
<keyword evidence="6" id="KW-0509">mRNA transport</keyword>
<feature type="compositionally biased region" description="Low complexity" evidence="11">
    <location>
        <begin position="851"/>
        <end position="872"/>
    </location>
</feature>
<evidence type="ECO:0000256" key="5">
    <source>
        <dbReference type="ARBA" id="ARBA00022813"/>
    </source>
</evidence>
<feature type="compositionally biased region" description="Pro residues" evidence="11">
    <location>
        <begin position="182"/>
        <end position="193"/>
    </location>
</feature>
<dbReference type="Pfam" id="PF04096">
    <property type="entry name" value="Nucleoporin2"/>
    <property type="match status" value="1"/>
</dbReference>
<evidence type="ECO:0000256" key="7">
    <source>
        <dbReference type="ARBA" id="ARBA00022927"/>
    </source>
</evidence>
<evidence type="ECO:0000256" key="9">
    <source>
        <dbReference type="ARBA" id="ARBA00023132"/>
    </source>
</evidence>
<feature type="compositionally biased region" description="Low complexity" evidence="11">
    <location>
        <begin position="163"/>
        <end position="174"/>
    </location>
</feature>
<protein>
    <submittedName>
        <fullName evidence="13">Nuclear protein 96-domain-containing protein</fullName>
    </submittedName>
</protein>
<sequence>MFGGGGSQWGQNNQQQQNTGGGLFGGGGGGGFGQQNTNPGGFGGAGGGFGQPAQQQPQGGGLFGGAPNTQSAFGGGGGGFGATNQASSAFGAPRPTFGATGTSTFGANTNTGGGLFGSNTGATSTFGSTPQNTGGGLFGSRTTTPQGGGFGSGATSNLFGARTTPTTGFGQPQQNNRIQPYNPGPNFPDPPPTGTSNPTYQPTWQQDPPAAGSSAAATAPHLFHTISAMEPYRGGSFEELRLMDYQQGRKDAGAQPAGGFGTASTGAGGFGQPAQQPAPGGFGATTSAFGAKPGGLFGGAATTTPSTGFGTTSGGFGSTTNTGGGLFGSQPNAQQTSSPFGAQNTATTGGGLFGNTQQQQPAQNTGGGLFGSSSPFGANTQQQQQQQPGTSTFSFGAPKPPTTGFGATTGTTGFGSTPASGTSTFGQTNTGTAGGFSFGQNNQQQQQPQPQQQQQPAAGGLFGGGGFGAATTQPAQPAGGLFGQTNTQTTQPATGGLFGSTAPKPAGGLFGSTGTTTTGTGGGFSFGQTNTTQPAAGTTGGLFGNNTATNTGATTGGLFGQPAQQPAQPAAGGGLFGSTASTTGGGLFGAKPATPAGGGLFGAQPAQPAPAAGGSLFGNTNTGTTGGLFGSTNTAQNQQNQPKPGGLFGGGSSLFGQQPQQPAQPAGGLFGSTTQPSGGLFGQQQQPAQQPAGGLFGSFGQSTNIQTQQPTLTASVDQNPYGQNSLFQYSGQKLDLSSSIVKKPAMPPLTSSSFRATPSKSQLNKLRGFSSPLTSSQSPRAGSPLNTLSPSVRGSTIGSPSADRYRGLSDVALSPHAFAPRPSVKKLAVHPKSHAGEDKLDSVLGKSALKSSTSSSQNGSPAQAQRAAASPATLVFNPPRSQAETPVRRSVPLDRSIAGRERQLEHGEYWCKPGLERLKFMSQDELRAVSNFTAGRKDYGEVTFLRPVDLTGIDLDDFLGVVLVFGESELSVYPEPVPKAPEGTGLNVPAKVSLENCFARDKGTKRPITDKSDVRFTKFLKRLKTIPDTAFVSYNESGTWVFEVEHFSRYGLPLDSDDDDEEENDDVDIDHDDEEDRSRSGSSEDQDDDDDFMPPTRGLHDESGSERSHSESGSNGPTDASSVASERSESSPEAEKWALPDTLGIGAEGLDRLRKMQSGFFGQPEKHTGVIDRNQEKLAIERVKRSFQEKGFEFAEEEEVTFDDRAVKRASFGDQIESPKVLRQARKYARVELEKSTVDGKEGVRVDAGFALGRSFRCSWGPNGELVHFGRISKPFERFTPAPEATVTIENVGLLANDHAVETTRAKRLIDLHLARTHIELVEGVPSAVLDKSVRFDDFARLFENGDRSHEANVWRLGVALFDEVNLRLPPGSDDELVQRISEMRRKLALSKWLENAVAPSVDHDLLSAKGNPEKIFTLLSGNQLDRAVQAAIDGNDMRLSTLIAQIGSSEIFRDEIQRQLDDWEKYKVNPLLANGYRRLYALLAGIMDVAKGDASHGSDHCSDVVISAGLDWKRAFGLRLWYGNPFDHTITDVLSTYASHLKAPHPPAKPLPSYLEQPTTLSKEWNYGIEPTDVLYGLIKLYSDITVSLDDVLRARDCSPSPLDARLQWHLYMLLAHALRKRDFADRYDGFSLQADAITAAYAAQLEEGGNWTQAAFVLLHLETLEGRLQAIKALLHRHPNPSSSEQKFLVEKLAIPNAWIHEAKAAELAAEDDAYGEYKELIAAEIYDRAHRVLLDKLAIEAVIRDDHVLLRKLCEMIEPFEPEGWEYGGKLFLEYLELDEALPRLLASTVRATRPDGAQLHRLEVLKRSLGRVQQLLPALFPNKDDPRQTAALSEMLSALAQLDASVNGQAPKAGVVGAMVGGDRLGLLQEVAFMQFEKSVAALPRPQTA</sequence>
<feature type="compositionally biased region" description="Basic and acidic residues" evidence="11">
    <location>
        <begin position="1126"/>
        <end position="1138"/>
    </location>
</feature>
<feature type="compositionally biased region" description="Low complexity" evidence="11">
    <location>
        <begin position="9"/>
        <end position="18"/>
    </location>
</feature>
<feature type="region of interest" description="Disordered" evidence="11">
    <location>
        <begin position="745"/>
        <end position="803"/>
    </location>
</feature>
<feature type="compositionally biased region" description="Low complexity" evidence="11">
    <location>
        <begin position="438"/>
        <end position="459"/>
    </location>
</feature>
<evidence type="ECO:0000256" key="1">
    <source>
        <dbReference type="ARBA" id="ARBA00004567"/>
    </source>
</evidence>
<keyword evidence="5" id="KW-0068">Autocatalytic cleavage</keyword>
<dbReference type="Gene3D" id="1.25.40.690">
    <property type="match status" value="1"/>
</dbReference>
<dbReference type="GO" id="GO:0044614">
    <property type="term" value="C:nuclear pore cytoplasmic filaments"/>
    <property type="evidence" value="ECO:0007669"/>
    <property type="project" value="TreeGrafter"/>
</dbReference>
<feature type="compositionally biased region" description="Low complexity" evidence="11">
    <location>
        <begin position="602"/>
        <end position="623"/>
    </location>
</feature>
<name>A0AAD9FR63_PAPLA</name>
<evidence type="ECO:0000256" key="4">
    <source>
        <dbReference type="ARBA" id="ARBA00022737"/>
    </source>
</evidence>
<dbReference type="InterPro" id="IPR037665">
    <property type="entry name" value="Nucleoporin_S59-like"/>
</dbReference>
<feature type="compositionally biased region" description="Polar residues" evidence="11">
    <location>
        <begin position="749"/>
        <end position="764"/>
    </location>
</feature>
<dbReference type="PANTHER" id="PTHR23198">
    <property type="entry name" value="NUCLEOPORIN"/>
    <property type="match status" value="1"/>
</dbReference>
<dbReference type="Gene3D" id="1.10.10.2360">
    <property type="match status" value="1"/>
</dbReference>
<evidence type="ECO:0000256" key="3">
    <source>
        <dbReference type="ARBA" id="ARBA00022448"/>
    </source>
</evidence>
<feature type="compositionally biased region" description="Low complexity" evidence="11">
    <location>
        <begin position="96"/>
        <end position="110"/>
    </location>
</feature>
<keyword evidence="7" id="KW-0653">Protein transport</keyword>
<keyword evidence="10" id="KW-0539">Nucleus</keyword>
<dbReference type="Proteomes" id="UP001182556">
    <property type="component" value="Unassembled WGS sequence"/>
</dbReference>
<evidence type="ECO:0000256" key="10">
    <source>
        <dbReference type="ARBA" id="ARBA00023242"/>
    </source>
</evidence>
<keyword evidence="4" id="KW-0677">Repeat</keyword>
<feature type="compositionally biased region" description="Polar residues" evidence="11">
    <location>
        <begin position="771"/>
        <end position="799"/>
    </location>
</feature>
<keyword evidence="3" id="KW-0813">Transport</keyword>
<feature type="compositionally biased region" description="Acidic residues" evidence="11">
    <location>
        <begin position="1055"/>
        <end position="1075"/>
    </location>
</feature>
<comment type="caution">
    <text evidence="13">The sequence shown here is derived from an EMBL/GenBank/DDBJ whole genome shotgun (WGS) entry which is preliminary data.</text>
</comment>
<evidence type="ECO:0000256" key="2">
    <source>
        <dbReference type="ARBA" id="ARBA00008926"/>
    </source>
</evidence>
<evidence type="ECO:0000256" key="11">
    <source>
        <dbReference type="SAM" id="MobiDB-lite"/>
    </source>
</evidence>
<feature type="compositionally biased region" description="Polar residues" evidence="11">
    <location>
        <begin position="117"/>
        <end position="132"/>
    </location>
</feature>
<dbReference type="FunFam" id="1.10.10.2360:FF:000001">
    <property type="entry name" value="Nuclear pore complex protein Nup98-Nup96"/>
    <property type="match status" value="1"/>
</dbReference>
<dbReference type="InterPro" id="IPR007230">
    <property type="entry name" value="Nup98_auto-Pept-S59_dom"/>
</dbReference>
<dbReference type="InterPro" id="IPR036903">
    <property type="entry name" value="Nup98_auto-Pept-S59_dom_sf"/>
</dbReference>
<dbReference type="EMBL" id="JAODAN010000004">
    <property type="protein sequence ID" value="KAK1924678.1"/>
    <property type="molecule type" value="Genomic_DNA"/>
</dbReference>
<keyword evidence="9" id="KW-0906">Nuclear pore complex</keyword>
<dbReference type="GO" id="GO:0006606">
    <property type="term" value="P:protein import into nucleus"/>
    <property type="evidence" value="ECO:0007669"/>
    <property type="project" value="TreeGrafter"/>
</dbReference>
<dbReference type="Gene3D" id="3.30.1610.10">
    <property type="entry name" value="Peptidase S59, nucleoporin"/>
    <property type="match status" value="1"/>
</dbReference>
<dbReference type="GO" id="GO:0003723">
    <property type="term" value="F:RNA binding"/>
    <property type="evidence" value="ECO:0007669"/>
    <property type="project" value="TreeGrafter"/>
</dbReference>
<feature type="region of interest" description="Disordered" evidence="11">
    <location>
        <begin position="822"/>
        <end position="889"/>
    </location>
</feature>
<feature type="region of interest" description="Disordered" evidence="11">
    <location>
        <begin position="1053"/>
        <end position="1142"/>
    </location>
</feature>
<feature type="compositionally biased region" description="Low complexity" evidence="11">
    <location>
        <begin position="1111"/>
        <end position="1125"/>
    </location>
</feature>
<dbReference type="SUPFAM" id="SSF82215">
    <property type="entry name" value="C-terminal autoproteolytic domain of nucleoporin nup98"/>
    <property type="match status" value="1"/>
</dbReference>
<comment type="subcellular location">
    <subcellularLocation>
        <location evidence="1">Nucleus</location>
        <location evidence="1">Nuclear pore complex</location>
    </subcellularLocation>
</comment>
<dbReference type="GO" id="GO:0034398">
    <property type="term" value="P:telomere tethering at nuclear periphery"/>
    <property type="evidence" value="ECO:0007669"/>
    <property type="project" value="TreeGrafter"/>
</dbReference>
<dbReference type="PANTHER" id="PTHR23198:SF6">
    <property type="entry name" value="NUCLEAR PORE COMPLEX PROTEIN NUP98-NUP96"/>
    <property type="match status" value="1"/>
</dbReference>
<dbReference type="GO" id="GO:0008139">
    <property type="term" value="F:nuclear localization sequence binding"/>
    <property type="evidence" value="ECO:0007669"/>
    <property type="project" value="TreeGrafter"/>
</dbReference>
<feature type="compositionally biased region" description="Gly residues" evidence="11">
    <location>
        <begin position="19"/>
        <end position="33"/>
    </location>
</feature>
<keyword evidence="14" id="KW-1185">Reference proteome</keyword>
<feature type="compositionally biased region" description="Low complexity" evidence="11">
    <location>
        <begin position="544"/>
        <end position="553"/>
    </location>
</feature>
<feature type="compositionally biased region" description="Polar residues" evidence="11">
    <location>
        <begin position="196"/>
        <end position="206"/>
    </location>
</feature>
<gene>
    <name evidence="13" type="ORF">DB88DRAFT_228975</name>
</gene>
<dbReference type="InterPro" id="IPR021967">
    <property type="entry name" value="Nup98_C"/>
</dbReference>
<feature type="region of interest" description="Disordered" evidence="11">
    <location>
        <begin position="1"/>
        <end position="216"/>
    </location>
</feature>
<organism evidence="13 14">
    <name type="scientific">Papiliotrema laurentii</name>
    <name type="common">Cryptococcus laurentii</name>
    <dbReference type="NCBI Taxonomy" id="5418"/>
    <lineage>
        <taxon>Eukaryota</taxon>
        <taxon>Fungi</taxon>
        <taxon>Dikarya</taxon>
        <taxon>Basidiomycota</taxon>
        <taxon>Agaricomycotina</taxon>
        <taxon>Tremellomycetes</taxon>
        <taxon>Tremellales</taxon>
        <taxon>Rhynchogastremaceae</taxon>
        <taxon>Papiliotrema</taxon>
    </lineage>
</organism>
<proteinExistence type="inferred from homology"/>
<feature type="compositionally biased region" description="Basic residues" evidence="11">
    <location>
        <begin position="823"/>
        <end position="833"/>
    </location>
</feature>
<feature type="compositionally biased region" description="Polar residues" evidence="11">
    <location>
        <begin position="354"/>
        <end position="364"/>
    </location>
</feature>
<reference evidence="13" key="1">
    <citation type="submission" date="2023-02" db="EMBL/GenBank/DDBJ databases">
        <title>Identification and recombinant expression of a fungal hydrolase from Papiliotrema laurentii that hydrolyzes apple cutin and clears colloidal polyester polyurethane.</title>
        <authorList>
            <consortium name="DOE Joint Genome Institute"/>
            <person name="Roman V.A."/>
            <person name="Bojanowski C."/>
            <person name="Crable B.R."/>
            <person name="Wagner D.N."/>
            <person name="Hung C.S."/>
            <person name="Nadeau L.J."/>
            <person name="Schratz L."/>
            <person name="Haridas S."/>
            <person name="Pangilinan J."/>
            <person name="Lipzen A."/>
            <person name="Na H."/>
            <person name="Yan M."/>
            <person name="Ng V."/>
            <person name="Grigoriev I.V."/>
            <person name="Spatafora J.W."/>
            <person name="Barlow D."/>
            <person name="Biffinger J."/>
            <person name="Kelley-Loughnane N."/>
            <person name="Varaljay V.A."/>
            <person name="Crookes-Goodson W.J."/>
        </authorList>
    </citation>
    <scope>NUCLEOTIDE SEQUENCE</scope>
    <source>
        <strain evidence="13">5307AH</strain>
    </source>
</reference>
<feature type="compositionally biased region" description="Polar residues" evidence="11">
    <location>
        <begin position="483"/>
        <end position="493"/>
    </location>
</feature>
<feature type="compositionally biased region" description="Gly residues" evidence="11">
    <location>
        <begin position="312"/>
        <end position="327"/>
    </location>
</feature>
<dbReference type="Pfam" id="PF13634">
    <property type="entry name" value="Nucleoporin_FG"/>
    <property type="match status" value="4"/>
</dbReference>
<feature type="compositionally biased region" description="Basic and acidic residues" evidence="11">
    <location>
        <begin position="1098"/>
        <end position="1110"/>
    </location>
</feature>
<feature type="compositionally biased region" description="Low complexity" evidence="11">
    <location>
        <begin position="371"/>
        <end position="387"/>
    </location>
</feature>
<dbReference type="Pfam" id="PF12110">
    <property type="entry name" value="Nup96"/>
    <property type="match status" value="1"/>
</dbReference>
<evidence type="ECO:0000313" key="13">
    <source>
        <dbReference type="EMBL" id="KAK1924678.1"/>
    </source>
</evidence>
<feature type="region of interest" description="Disordered" evidence="11">
    <location>
        <begin position="312"/>
        <end position="578"/>
    </location>
</feature>
<feature type="compositionally biased region" description="Low complexity" evidence="11">
    <location>
        <begin position="654"/>
        <end position="667"/>
    </location>
</feature>
<accession>A0AAD9FR63</accession>
<feature type="compositionally biased region" description="Low complexity" evidence="11">
    <location>
        <begin position="560"/>
        <end position="570"/>
    </location>
</feature>
<dbReference type="GO" id="GO:0051028">
    <property type="term" value="P:mRNA transport"/>
    <property type="evidence" value="ECO:0007669"/>
    <property type="project" value="UniProtKB-KW"/>
</dbReference>
<feature type="compositionally biased region" description="Polar residues" evidence="11">
    <location>
        <begin position="330"/>
        <end position="347"/>
    </location>
</feature>
<evidence type="ECO:0000313" key="14">
    <source>
        <dbReference type="Proteomes" id="UP001182556"/>
    </source>
</evidence>
<feature type="region of interest" description="Disordered" evidence="11">
    <location>
        <begin position="598"/>
        <end position="702"/>
    </location>
</feature>
<dbReference type="InterPro" id="IPR025574">
    <property type="entry name" value="Nucleoporin_FG_rpt"/>
</dbReference>
<dbReference type="FunFam" id="3.30.1610.10:FF:000003">
    <property type="entry name" value="Nucleoporin SONB, putative"/>
    <property type="match status" value="1"/>
</dbReference>
<dbReference type="GO" id="GO:0017056">
    <property type="term" value="F:structural constituent of nuclear pore"/>
    <property type="evidence" value="ECO:0007669"/>
    <property type="project" value="InterPro"/>
</dbReference>
<keyword evidence="8" id="KW-0811">Translocation</keyword>
<evidence type="ECO:0000256" key="6">
    <source>
        <dbReference type="ARBA" id="ARBA00022816"/>
    </source>
</evidence>
<feature type="compositionally biased region" description="Low complexity" evidence="11">
    <location>
        <begin position="402"/>
        <end position="426"/>
    </location>
</feature>
<dbReference type="PROSITE" id="PS51434">
    <property type="entry name" value="NUP_C"/>
    <property type="match status" value="1"/>
</dbReference>